<dbReference type="InterPro" id="IPR011050">
    <property type="entry name" value="Pectin_lyase_fold/virulence"/>
</dbReference>
<gene>
    <name evidence="2" type="ORF">NAF29_17115</name>
</gene>
<name>A0AA42BAH7_9GAMM</name>
<dbReference type="InterPro" id="IPR012334">
    <property type="entry name" value="Pectin_lyas_fold"/>
</dbReference>
<dbReference type="AlphaFoldDB" id="A0AA42BAH7"/>
<keyword evidence="3" id="KW-1185">Reference proteome</keyword>
<dbReference type="Proteomes" id="UP001165393">
    <property type="component" value="Unassembled WGS sequence"/>
</dbReference>
<evidence type="ECO:0000313" key="2">
    <source>
        <dbReference type="EMBL" id="MCM2681371.1"/>
    </source>
</evidence>
<comment type="caution">
    <text evidence="2">The sequence shown here is derived from an EMBL/GenBank/DDBJ whole genome shotgun (WGS) entry which is preliminary data.</text>
</comment>
<protein>
    <submittedName>
        <fullName evidence="2">Uncharacterized protein</fullName>
    </submittedName>
</protein>
<reference evidence="2 3" key="1">
    <citation type="journal article" date="2013" name="Antonie Van Leeuwenhoek">
        <title>Echinimonas agarilytica gen. nov., sp. nov., a new gammaproteobacterium isolated from the sea urchin Strongylocentrotus intermedius.</title>
        <authorList>
            <person name="Nedashkovskaya O.I."/>
            <person name="Stenkova A.M."/>
            <person name="Zhukova N.V."/>
            <person name="Van Trappen S."/>
            <person name="Lee J.S."/>
            <person name="Kim S.B."/>
        </authorList>
    </citation>
    <scope>NUCLEOTIDE SEQUENCE [LARGE SCALE GENOMIC DNA]</scope>
    <source>
        <strain evidence="2 3">KMM 6351</strain>
    </source>
</reference>
<proteinExistence type="predicted"/>
<evidence type="ECO:0000313" key="3">
    <source>
        <dbReference type="Proteomes" id="UP001165393"/>
    </source>
</evidence>
<dbReference type="RefSeq" id="WP_251262852.1">
    <property type="nucleotide sequence ID" value="NZ_JAMQGP010000010.1"/>
</dbReference>
<organism evidence="2 3">
    <name type="scientific">Echinimonas agarilytica</name>
    <dbReference type="NCBI Taxonomy" id="1215918"/>
    <lineage>
        <taxon>Bacteria</taxon>
        <taxon>Pseudomonadati</taxon>
        <taxon>Pseudomonadota</taxon>
        <taxon>Gammaproteobacteria</taxon>
        <taxon>Alteromonadales</taxon>
        <taxon>Echinimonadaceae</taxon>
        <taxon>Echinimonas</taxon>
    </lineage>
</organism>
<feature type="chain" id="PRO_5041292021" evidence="1">
    <location>
        <begin position="20"/>
        <end position="381"/>
    </location>
</feature>
<keyword evidence="1" id="KW-0732">Signal</keyword>
<dbReference type="EMBL" id="JAMQGP010000010">
    <property type="protein sequence ID" value="MCM2681371.1"/>
    <property type="molecule type" value="Genomic_DNA"/>
</dbReference>
<sequence>MNKLVLLVIMSLVSISAFASPSWVHPALNASNSHWDKATGTLSITKSVSFGDDSIIDDFYWNIPSQVKTVLIKKNVTLNGHLRFTAEGVIAGEDWNTSIIEGTSTIGWAHGPNAKPEKATSCKSGPAGDDRVHDCEKWQYGAISVQPRASKKSIYTVKNLKILNARTYAITAINHTLDVDRVKIIHTRGDRDLRSNSDGFGGGINSRISNSYINTWDDSIKLYRDGMQVENVTIIHNGNGAPFQLGWSNKKPAKFTLKNVLVKRGTEKHRGGFNLALFSNTRGKVAPTIFISGLAADYTPDTKITHQGKNLSIPWVYIRSKSDSKVTLNIEPSSPFYLNLSAQHAGGGKLSVNGADSAQKGHYVNGSLEDVVGCGCTADSI</sequence>
<accession>A0AA42BAH7</accession>
<feature type="signal peptide" evidence="1">
    <location>
        <begin position="1"/>
        <end position="19"/>
    </location>
</feature>
<dbReference type="SUPFAM" id="SSF51126">
    <property type="entry name" value="Pectin lyase-like"/>
    <property type="match status" value="1"/>
</dbReference>
<dbReference type="Gene3D" id="2.160.20.10">
    <property type="entry name" value="Single-stranded right-handed beta-helix, Pectin lyase-like"/>
    <property type="match status" value="1"/>
</dbReference>
<evidence type="ECO:0000256" key="1">
    <source>
        <dbReference type="SAM" id="SignalP"/>
    </source>
</evidence>